<comment type="caution">
    <text evidence="3">The sequence shown here is derived from an EMBL/GenBank/DDBJ whole genome shotgun (WGS) entry which is preliminary data.</text>
</comment>
<proteinExistence type="predicted"/>
<evidence type="ECO:0000256" key="2">
    <source>
        <dbReference type="SAM" id="SignalP"/>
    </source>
</evidence>
<evidence type="ECO:0008006" key="5">
    <source>
        <dbReference type="Google" id="ProtNLM"/>
    </source>
</evidence>
<dbReference type="AlphaFoldDB" id="A0A917WYZ0"/>
<evidence type="ECO:0000256" key="1">
    <source>
        <dbReference type="SAM" id="MobiDB-lite"/>
    </source>
</evidence>
<sequence length="258" mass="29997">MKKVTLIFSLLLFFVILVACDSKQEPNYDKNSNNNDIQKEENQKAQIPSEEISDEDANEKNSETQAENDDSIVEFTQMFFHGKSENWEGQLISSQQYFNFEVFYILNEPEVNEINTDDIGNVKYKIKTENKTIEGEGKLVGNSIPLDNNKISLPYKDETISVTVEWKGKKEMFTMVNKLEEEGVMSSKRAIDIAKEQMRTDSIDFPIVEARYRPFDKTWRVLAQQEGNDYYFIKIHAKSGEIVEYEGYKGNKSYHSHY</sequence>
<gene>
    <name evidence="3" type="ORF">GCM10011351_31280</name>
</gene>
<name>A0A917WYZ0_9BACI</name>
<feature type="region of interest" description="Disordered" evidence="1">
    <location>
        <begin position="27"/>
        <end position="68"/>
    </location>
</feature>
<dbReference type="OrthoDB" id="1910713at2"/>
<keyword evidence="4" id="KW-1185">Reference proteome</keyword>
<feature type="signal peptide" evidence="2">
    <location>
        <begin position="1"/>
        <end position="19"/>
    </location>
</feature>
<reference evidence="3" key="1">
    <citation type="journal article" date="2014" name="Int. J. Syst. Evol. Microbiol.">
        <title>Complete genome sequence of Corynebacterium casei LMG S-19264T (=DSM 44701T), isolated from a smear-ripened cheese.</title>
        <authorList>
            <consortium name="US DOE Joint Genome Institute (JGI-PGF)"/>
            <person name="Walter F."/>
            <person name="Albersmeier A."/>
            <person name="Kalinowski J."/>
            <person name="Ruckert C."/>
        </authorList>
    </citation>
    <scope>NUCLEOTIDE SEQUENCE</scope>
    <source>
        <strain evidence="3">CGMCC 1.6333</strain>
    </source>
</reference>
<evidence type="ECO:0000313" key="3">
    <source>
        <dbReference type="EMBL" id="GGM43062.1"/>
    </source>
</evidence>
<protein>
    <recommendedName>
        <fullName evidence="5">PepSY domain-containing protein</fullName>
    </recommendedName>
</protein>
<organism evidence="3 4">
    <name type="scientific">Paraliobacillus quinghaiensis</name>
    <dbReference type="NCBI Taxonomy" id="470815"/>
    <lineage>
        <taxon>Bacteria</taxon>
        <taxon>Bacillati</taxon>
        <taxon>Bacillota</taxon>
        <taxon>Bacilli</taxon>
        <taxon>Bacillales</taxon>
        <taxon>Bacillaceae</taxon>
        <taxon>Paraliobacillus</taxon>
    </lineage>
</organism>
<accession>A0A917WYZ0</accession>
<dbReference type="EMBL" id="BMLG01000032">
    <property type="protein sequence ID" value="GGM43062.1"/>
    <property type="molecule type" value="Genomic_DNA"/>
</dbReference>
<reference evidence="3" key="2">
    <citation type="submission" date="2020-09" db="EMBL/GenBank/DDBJ databases">
        <authorList>
            <person name="Sun Q."/>
            <person name="Zhou Y."/>
        </authorList>
    </citation>
    <scope>NUCLEOTIDE SEQUENCE</scope>
    <source>
        <strain evidence="3">CGMCC 1.6333</strain>
    </source>
</reference>
<dbReference type="Proteomes" id="UP000618460">
    <property type="component" value="Unassembled WGS sequence"/>
</dbReference>
<dbReference type="PROSITE" id="PS51257">
    <property type="entry name" value="PROKAR_LIPOPROTEIN"/>
    <property type="match status" value="1"/>
</dbReference>
<evidence type="ECO:0000313" key="4">
    <source>
        <dbReference type="Proteomes" id="UP000618460"/>
    </source>
</evidence>
<dbReference type="RefSeq" id="WP_117157218.1">
    <property type="nucleotide sequence ID" value="NZ_BMLG01000032.1"/>
</dbReference>
<feature type="chain" id="PRO_5039271002" description="PepSY domain-containing protein" evidence="2">
    <location>
        <begin position="20"/>
        <end position="258"/>
    </location>
</feature>
<keyword evidence="2" id="KW-0732">Signal</keyword>